<organism evidence="1 2">
    <name type="scientific">Vibrio phage VAP7</name>
    <dbReference type="NCBI Taxonomy" id="2584487"/>
    <lineage>
        <taxon>Viruses</taxon>
        <taxon>Duplodnaviria</taxon>
        <taxon>Heunggongvirae</taxon>
        <taxon>Uroviricota</taxon>
        <taxon>Caudoviricetes</taxon>
        <taxon>Pantevenvirales</taxon>
        <taxon>Ackermannviridae</taxon>
        <taxon>Vapseptimavirus</taxon>
        <taxon>Vapseptimavirus VAP7</taxon>
    </lineage>
</organism>
<proteinExistence type="predicted"/>
<reference evidence="1 2" key="1">
    <citation type="submission" date="2019-04" db="EMBL/GenBank/DDBJ databases">
        <authorList>
            <person name="Gao M."/>
            <person name="Bai C."/>
            <person name="Tong Y."/>
            <person name="Xu X."/>
        </authorList>
    </citation>
    <scope>NUCLEOTIDE SEQUENCE [LARGE SCALE GENOMIC DNA]</scope>
    <source>
        <strain evidence="1 2">Vibrio alginolyticus VA1</strain>
    </source>
</reference>
<keyword evidence="2" id="KW-1185">Reference proteome</keyword>
<accession>A0A4Y5TV69</accession>
<dbReference type="Proteomes" id="UP000318470">
    <property type="component" value="Segment"/>
</dbReference>
<protein>
    <submittedName>
        <fullName evidence="1">ATPase</fullName>
    </submittedName>
</protein>
<sequence length="131" mass="14592">MKKVYTGNTTPPHHIAAIRECIDTGLDMEFFDDVQGMFIFNGHLHAVMTSSDNGVTTDVGNIAVRDNVQDGFMDNCFMMQLLSDVKAANTHMRISLRQVQSIQRSLECIGGGSNHTAKHKINQILENLEKL</sequence>
<dbReference type="RefSeq" id="YP_009845725.1">
    <property type="nucleotide sequence ID" value="NC_048765.1"/>
</dbReference>
<dbReference type="EMBL" id="MK795384">
    <property type="protein sequence ID" value="QDB73251.1"/>
    <property type="molecule type" value="Genomic_DNA"/>
</dbReference>
<dbReference type="KEGG" id="vg:55616088"/>
<dbReference type="GeneID" id="55616088"/>
<evidence type="ECO:0000313" key="2">
    <source>
        <dbReference type="Proteomes" id="UP000318470"/>
    </source>
</evidence>
<name>A0A4Y5TV69_9CAUD</name>
<evidence type="ECO:0000313" key="1">
    <source>
        <dbReference type="EMBL" id="QDB73251.1"/>
    </source>
</evidence>